<organism evidence="2 3">
    <name type="scientific">Xylaria hypoxylon</name>
    <dbReference type="NCBI Taxonomy" id="37992"/>
    <lineage>
        <taxon>Eukaryota</taxon>
        <taxon>Fungi</taxon>
        <taxon>Dikarya</taxon>
        <taxon>Ascomycota</taxon>
        <taxon>Pezizomycotina</taxon>
        <taxon>Sordariomycetes</taxon>
        <taxon>Xylariomycetidae</taxon>
        <taxon>Xylariales</taxon>
        <taxon>Xylariaceae</taxon>
        <taxon>Xylaria</taxon>
    </lineage>
</organism>
<dbReference type="OrthoDB" id="4777706at2759"/>
<accession>A0A4Z0YBK7</accession>
<dbReference type="EMBL" id="SKBN01000174">
    <property type="protein sequence ID" value="TGJ81324.1"/>
    <property type="molecule type" value="Genomic_DNA"/>
</dbReference>
<evidence type="ECO:0000313" key="2">
    <source>
        <dbReference type="EMBL" id="TGJ81324.1"/>
    </source>
</evidence>
<evidence type="ECO:0000256" key="1">
    <source>
        <dbReference type="SAM" id="MobiDB-lite"/>
    </source>
</evidence>
<sequence>MGAPEMNPYEVDKAQRAARKRLRTSWRTDATENEKETALRLAINKIGGGKKYSWLQQGPKTVADTLGQKRAIELGIKTGILAKELKVGEHRESDGPQSLAINWQELRSAGINMSREEFEKSLRDAGVPKEDIRAAITPVPEKIVGRSAASARAKSSSPVLPSVEETAPKTTTSTTPTKPTTSTTLRGGRGKKRAISIDEERENSNPAKKRKGKKQATVPSARELATPPMSSSPQAPSPRPSNIVDFVSTDDVPSFAPRSPSISELEALLDEDDVLSFAPRSPSISELEALLDADDVPSFAPRSPSISELEALLDAEE</sequence>
<keyword evidence="3" id="KW-1185">Reference proteome</keyword>
<feature type="region of interest" description="Disordered" evidence="1">
    <location>
        <begin position="142"/>
        <end position="258"/>
    </location>
</feature>
<proteinExistence type="predicted"/>
<evidence type="ECO:0000313" key="3">
    <source>
        <dbReference type="Proteomes" id="UP000297716"/>
    </source>
</evidence>
<dbReference type="Proteomes" id="UP000297716">
    <property type="component" value="Unassembled WGS sequence"/>
</dbReference>
<reference evidence="2 3" key="1">
    <citation type="submission" date="2019-03" db="EMBL/GenBank/DDBJ databases">
        <title>Draft genome sequence of Xylaria hypoxylon DSM 108379, a ubiquitous saprotrophic-parasitic fungi on hardwood.</title>
        <authorList>
            <person name="Buettner E."/>
            <person name="Leonhardt S."/>
            <person name="Gebauer A.M."/>
            <person name="Liers C."/>
            <person name="Hofrichter M."/>
            <person name="Kellner H."/>
        </authorList>
    </citation>
    <scope>NUCLEOTIDE SEQUENCE [LARGE SCALE GENOMIC DNA]</scope>
    <source>
        <strain evidence="2 3">DSM 108379</strain>
    </source>
</reference>
<gene>
    <name evidence="2" type="ORF">E0Z10_g7443</name>
</gene>
<name>A0A4Z0YBK7_9PEZI</name>
<dbReference type="AlphaFoldDB" id="A0A4Z0YBK7"/>
<feature type="compositionally biased region" description="Low complexity" evidence="1">
    <location>
        <begin position="146"/>
        <end position="157"/>
    </location>
</feature>
<dbReference type="STRING" id="37992.A0A4Z0YBK7"/>
<feature type="compositionally biased region" description="Low complexity" evidence="1">
    <location>
        <begin position="168"/>
        <end position="184"/>
    </location>
</feature>
<protein>
    <submittedName>
        <fullName evidence="2">Uncharacterized protein</fullName>
    </submittedName>
</protein>
<feature type="region of interest" description="Disordered" evidence="1">
    <location>
        <begin position="1"/>
        <end position="34"/>
    </location>
</feature>
<comment type="caution">
    <text evidence="2">The sequence shown here is derived from an EMBL/GenBank/DDBJ whole genome shotgun (WGS) entry which is preliminary data.</text>
</comment>